<dbReference type="PROSITE" id="PS50294">
    <property type="entry name" value="WD_REPEATS_REGION"/>
    <property type="match status" value="1"/>
</dbReference>
<keyword evidence="5" id="KW-1185">Reference proteome</keyword>
<dbReference type="SMART" id="SM00320">
    <property type="entry name" value="WD40"/>
    <property type="match status" value="4"/>
</dbReference>
<dbReference type="InterPro" id="IPR015943">
    <property type="entry name" value="WD40/YVTN_repeat-like_dom_sf"/>
</dbReference>
<dbReference type="eggNOG" id="KOG0646">
    <property type="taxonomic scope" value="Eukaryota"/>
</dbReference>
<dbReference type="Pfam" id="PF00400">
    <property type="entry name" value="WD40"/>
    <property type="match status" value="3"/>
</dbReference>
<dbReference type="InterPro" id="IPR019775">
    <property type="entry name" value="WD40_repeat_CS"/>
</dbReference>
<dbReference type="GO" id="GO:0120330">
    <property type="term" value="C:rixosome complex"/>
    <property type="evidence" value="ECO:0000318"/>
    <property type="project" value="GO_Central"/>
</dbReference>
<dbReference type="GO" id="GO:0005656">
    <property type="term" value="C:nuclear pre-replicative complex"/>
    <property type="evidence" value="ECO:0000318"/>
    <property type="project" value="GO_Central"/>
</dbReference>
<dbReference type="PANTHER" id="PTHR18763:SF0">
    <property type="entry name" value="WD REPEAT-CONTAINING PROTEIN 18"/>
    <property type="match status" value="1"/>
</dbReference>
<dbReference type="Proteomes" id="UP000007266">
    <property type="component" value="Linkage group 6"/>
</dbReference>
<dbReference type="PANTHER" id="PTHR18763">
    <property type="entry name" value="WD-REPEAT PROTEIN 18"/>
    <property type="match status" value="1"/>
</dbReference>
<reference evidence="4 5" key="2">
    <citation type="journal article" date="2010" name="Nucleic Acids Res.">
        <title>BeetleBase in 2010: revisions to provide comprehensive genomic information for Tribolium castaneum.</title>
        <authorList>
            <person name="Kim H.S."/>
            <person name="Murphy T."/>
            <person name="Xia J."/>
            <person name="Caragea D."/>
            <person name="Park Y."/>
            <person name="Beeman R.W."/>
            <person name="Lorenzen M.D."/>
            <person name="Butcher S."/>
            <person name="Manak J.R."/>
            <person name="Brown S.J."/>
        </authorList>
    </citation>
    <scope>NUCLEOTIDE SEQUENCE [LARGE SCALE GENOMIC DNA]</scope>
    <source>
        <strain evidence="4 5">Georgia GA2</strain>
    </source>
</reference>
<dbReference type="InterPro" id="IPR036322">
    <property type="entry name" value="WD40_repeat_dom_sf"/>
</dbReference>
<evidence type="ECO:0000256" key="2">
    <source>
        <dbReference type="ARBA" id="ARBA00022737"/>
    </source>
</evidence>
<dbReference type="Gene3D" id="2.130.10.10">
    <property type="entry name" value="YVTN repeat-like/Quinoprotein amine dehydrogenase"/>
    <property type="match status" value="2"/>
</dbReference>
<dbReference type="PhylomeDB" id="D2A5P7"/>
<evidence type="ECO:0000313" key="4">
    <source>
        <dbReference type="EMBL" id="EFA05044.1"/>
    </source>
</evidence>
<dbReference type="FunCoup" id="D2A5P7">
    <property type="interactions" value="1063"/>
</dbReference>
<feature type="repeat" description="WD" evidence="3">
    <location>
        <begin position="268"/>
        <end position="309"/>
    </location>
</feature>
<dbReference type="HOGENOM" id="CLU_029749_0_0_1"/>
<dbReference type="EMBL" id="KQ971345">
    <property type="protein sequence ID" value="EFA05044.1"/>
    <property type="molecule type" value="Genomic_DNA"/>
</dbReference>
<name>D2A5P7_TRICA</name>
<dbReference type="InterPro" id="IPR045227">
    <property type="entry name" value="WDR18/Ipi3/RID3"/>
</dbReference>
<dbReference type="KEGG" id="tca:661378"/>
<dbReference type="GO" id="GO:0006261">
    <property type="term" value="P:DNA-templated DNA replication"/>
    <property type="evidence" value="ECO:0000318"/>
    <property type="project" value="GO_Central"/>
</dbReference>
<dbReference type="FunFam" id="2.130.10.10:FF:000702">
    <property type="entry name" value="WD repeat-containing protein 18"/>
    <property type="match status" value="1"/>
</dbReference>
<reference evidence="4 5" key="1">
    <citation type="journal article" date="2008" name="Nature">
        <title>The genome of the model beetle and pest Tribolium castaneum.</title>
        <authorList>
            <consortium name="Tribolium Genome Sequencing Consortium"/>
            <person name="Richards S."/>
            <person name="Gibbs R.A."/>
            <person name="Weinstock G.M."/>
            <person name="Brown S.J."/>
            <person name="Denell R."/>
            <person name="Beeman R.W."/>
            <person name="Gibbs R."/>
            <person name="Beeman R.W."/>
            <person name="Brown S.J."/>
            <person name="Bucher G."/>
            <person name="Friedrich M."/>
            <person name="Grimmelikhuijzen C.J."/>
            <person name="Klingler M."/>
            <person name="Lorenzen M."/>
            <person name="Richards S."/>
            <person name="Roth S."/>
            <person name="Schroder R."/>
            <person name="Tautz D."/>
            <person name="Zdobnov E.M."/>
            <person name="Muzny D."/>
            <person name="Gibbs R.A."/>
            <person name="Weinstock G.M."/>
            <person name="Attaway T."/>
            <person name="Bell S."/>
            <person name="Buhay C.J."/>
            <person name="Chandrabose M.N."/>
            <person name="Chavez D."/>
            <person name="Clerk-Blankenburg K.P."/>
            <person name="Cree A."/>
            <person name="Dao M."/>
            <person name="Davis C."/>
            <person name="Chacko J."/>
            <person name="Dinh H."/>
            <person name="Dugan-Rocha S."/>
            <person name="Fowler G."/>
            <person name="Garner T.T."/>
            <person name="Garnes J."/>
            <person name="Gnirke A."/>
            <person name="Hawes A."/>
            <person name="Hernandez J."/>
            <person name="Hines S."/>
            <person name="Holder M."/>
            <person name="Hume J."/>
            <person name="Jhangiani S.N."/>
            <person name="Joshi V."/>
            <person name="Khan Z.M."/>
            <person name="Jackson L."/>
            <person name="Kovar C."/>
            <person name="Kowis A."/>
            <person name="Lee S."/>
            <person name="Lewis L.R."/>
            <person name="Margolis J."/>
            <person name="Morgan M."/>
            <person name="Nazareth L.V."/>
            <person name="Nguyen N."/>
            <person name="Okwuonu G."/>
            <person name="Parker D."/>
            <person name="Richards S."/>
            <person name="Ruiz S.J."/>
            <person name="Santibanez J."/>
            <person name="Savard J."/>
            <person name="Scherer S.E."/>
            <person name="Schneider B."/>
            <person name="Sodergren E."/>
            <person name="Tautz D."/>
            <person name="Vattahil S."/>
            <person name="Villasana D."/>
            <person name="White C.S."/>
            <person name="Wright R."/>
            <person name="Park Y."/>
            <person name="Beeman R.W."/>
            <person name="Lord J."/>
            <person name="Oppert B."/>
            <person name="Lorenzen M."/>
            <person name="Brown S."/>
            <person name="Wang L."/>
            <person name="Savard J."/>
            <person name="Tautz D."/>
            <person name="Richards S."/>
            <person name="Weinstock G."/>
            <person name="Gibbs R.A."/>
            <person name="Liu Y."/>
            <person name="Worley K."/>
            <person name="Weinstock G."/>
            <person name="Elsik C.G."/>
            <person name="Reese J.T."/>
            <person name="Elhaik E."/>
            <person name="Landan G."/>
            <person name="Graur D."/>
            <person name="Arensburger P."/>
            <person name="Atkinson P."/>
            <person name="Beeman R.W."/>
            <person name="Beidler J."/>
            <person name="Brown S.J."/>
            <person name="Demuth J.P."/>
            <person name="Drury D.W."/>
            <person name="Du Y.Z."/>
            <person name="Fujiwara H."/>
            <person name="Lorenzen M."/>
            <person name="Maselli V."/>
            <person name="Osanai M."/>
            <person name="Park Y."/>
            <person name="Robertson H.M."/>
            <person name="Tu Z."/>
            <person name="Wang J.J."/>
            <person name="Wang S."/>
            <person name="Richards S."/>
            <person name="Song H."/>
            <person name="Zhang L."/>
            <person name="Sodergren E."/>
            <person name="Werner D."/>
            <person name="Stanke M."/>
            <person name="Morgenstern B."/>
            <person name="Solovyev V."/>
            <person name="Kosarev P."/>
            <person name="Brown G."/>
            <person name="Chen H.C."/>
            <person name="Ermolaeva O."/>
            <person name="Hlavina W."/>
            <person name="Kapustin Y."/>
            <person name="Kiryutin B."/>
            <person name="Kitts P."/>
            <person name="Maglott D."/>
            <person name="Pruitt K."/>
            <person name="Sapojnikov V."/>
            <person name="Souvorov A."/>
            <person name="Mackey A.J."/>
            <person name="Waterhouse R.M."/>
            <person name="Wyder S."/>
            <person name="Zdobnov E.M."/>
            <person name="Zdobnov E.M."/>
            <person name="Wyder S."/>
            <person name="Kriventseva E.V."/>
            <person name="Kadowaki T."/>
            <person name="Bork P."/>
            <person name="Aranda M."/>
            <person name="Bao R."/>
            <person name="Beermann A."/>
            <person name="Berns N."/>
            <person name="Bolognesi R."/>
            <person name="Bonneton F."/>
            <person name="Bopp D."/>
            <person name="Brown S.J."/>
            <person name="Bucher G."/>
            <person name="Butts T."/>
            <person name="Chaumot A."/>
            <person name="Denell R.E."/>
            <person name="Ferrier D.E."/>
            <person name="Friedrich M."/>
            <person name="Gordon C.M."/>
            <person name="Jindra M."/>
            <person name="Klingler M."/>
            <person name="Lan Q."/>
            <person name="Lattorff H.M."/>
            <person name="Laudet V."/>
            <person name="von Levetsow C."/>
            <person name="Liu Z."/>
            <person name="Lutz R."/>
            <person name="Lynch J.A."/>
            <person name="da Fonseca R.N."/>
            <person name="Posnien N."/>
            <person name="Reuter R."/>
            <person name="Roth S."/>
            <person name="Savard J."/>
            <person name="Schinko J.B."/>
            <person name="Schmitt C."/>
            <person name="Schoppmeier M."/>
            <person name="Schroder R."/>
            <person name="Shippy T.D."/>
            <person name="Simonnet F."/>
            <person name="Marques-Souza H."/>
            <person name="Tautz D."/>
            <person name="Tomoyasu Y."/>
            <person name="Trauner J."/>
            <person name="Van der Zee M."/>
            <person name="Vervoort M."/>
            <person name="Wittkopp N."/>
            <person name="Wimmer E.A."/>
            <person name="Yang X."/>
            <person name="Jones A.K."/>
            <person name="Sattelle D.B."/>
            <person name="Ebert P.R."/>
            <person name="Nelson D."/>
            <person name="Scott J.G."/>
            <person name="Beeman R.W."/>
            <person name="Muthukrishnan S."/>
            <person name="Kramer K.J."/>
            <person name="Arakane Y."/>
            <person name="Beeman R.W."/>
            <person name="Zhu Q."/>
            <person name="Hogenkamp D."/>
            <person name="Dixit R."/>
            <person name="Oppert B."/>
            <person name="Jiang H."/>
            <person name="Zou Z."/>
            <person name="Marshall J."/>
            <person name="Elpidina E."/>
            <person name="Vinokurov K."/>
            <person name="Oppert C."/>
            <person name="Zou Z."/>
            <person name="Evans J."/>
            <person name="Lu Z."/>
            <person name="Zhao P."/>
            <person name="Sumathipala N."/>
            <person name="Altincicek B."/>
            <person name="Vilcinskas A."/>
            <person name="Williams M."/>
            <person name="Hultmark D."/>
            <person name="Hetru C."/>
            <person name="Jiang H."/>
            <person name="Grimmelikhuijzen C.J."/>
            <person name="Hauser F."/>
            <person name="Cazzamali G."/>
            <person name="Williamson M."/>
            <person name="Park Y."/>
            <person name="Li B."/>
            <person name="Tanaka Y."/>
            <person name="Predel R."/>
            <person name="Neupert S."/>
            <person name="Schachtner J."/>
            <person name="Verleyen P."/>
            <person name="Raible F."/>
            <person name="Bork P."/>
            <person name="Friedrich M."/>
            <person name="Walden K.K."/>
            <person name="Robertson H.M."/>
            <person name="Angeli S."/>
            <person name="Foret S."/>
            <person name="Bucher G."/>
            <person name="Schuetz S."/>
            <person name="Maleszka R."/>
            <person name="Wimmer E.A."/>
            <person name="Beeman R.W."/>
            <person name="Lorenzen M."/>
            <person name="Tomoyasu Y."/>
            <person name="Miller S.C."/>
            <person name="Grossmann D."/>
            <person name="Bucher G."/>
        </authorList>
    </citation>
    <scope>NUCLEOTIDE SEQUENCE [LARGE SCALE GENOMIC DNA]</scope>
    <source>
        <strain evidence="4 5">Georgia GA2</strain>
    </source>
</reference>
<keyword evidence="1 3" id="KW-0853">WD repeat</keyword>
<dbReference type="OMA" id="GVNARIY"/>
<dbReference type="GO" id="GO:0006364">
    <property type="term" value="P:rRNA processing"/>
    <property type="evidence" value="ECO:0000318"/>
    <property type="project" value="GO_Central"/>
</dbReference>
<evidence type="ECO:0000313" key="5">
    <source>
        <dbReference type="Proteomes" id="UP000007266"/>
    </source>
</evidence>
<sequence length="407" mass="45207">MDVSELILTTCRHTQQWSAALWDSSTGSIVHCYKNGGVVAPKTLNLLGDDYLLTSDDAKPITHVWCVNSQEVEKKMSTIHSEKITAMSVCPQSCYIAAGIGTKLHLWHLPSGKLLSIQKKNYQPITCAKFSNDGAFVVVSGQDGMLVVYSLASLVSLHNNFVSQSGGQVEPIYTKHDHSLPINDLHVGNFGPKSRLATVSSDHTCKIYVLSTGTLLLNLIFDSPLTSVIFDGPCWSLFLGHNSGRIQQFYLKEPPRGVEHHVSGDLVFQGHSKRVTCLDMGAANGVLVSGSDDCFVFVWEIASRQILRRIEHKGAITNVKCVLKHENFFVQNLRAKVVVRNFDRGLIQGEDFVLGKIQQFDLDLEEGRDEGAKDVSSELKNENARLRSVNKQLYDTAIRISRKYNNF</sequence>
<dbReference type="OrthoDB" id="756370at2759"/>
<proteinExistence type="predicted"/>
<dbReference type="STRING" id="7070.D2A5P7"/>
<evidence type="ECO:0000256" key="1">
    <source>
        <dbReference type="ARBA" id="ARBA00022574"/>
    </source>
</evidence>
<evidence type="ECO:0000256" key="3">
    <source>
        <dbReference type="PROSITE-ProRule" id="PRU00221"/>
    </source>
</evidence>
<dbReference type="FunFam" id="2.130.10.10:FF:003638">
    <property type="entry name" value="WD repeat-containing protein 18-like Protein"/>
    <property type="match status" value="1"/>
</dbReference>
<dbReference type="SUPFAM" id="SSF50978">
    <property type="entry name" value="WD40 repeat-like"/>
    <property type="match status" value="1"/>
</dbReference>
<dbReference type="InterPro" id="IPR001680">
    <property type="entry name" value="WD40_rpt"/>
</dbReference>
<organism evidence="4 5">
    <name type="scientific">Tribolium castaneum</name>
    <name type="common">Red flour beetle</name>
    <dbReference type="NCBI Taxonomy" id="7070"/>
    <lineage>
        <taxon>Eukaryota</taxon>
        <taxon>Metazoa</taxon>
        <taxon>Ecdysozoa</taxon>
        <taxon>Arthropoda</taxon>
        <taxon>Hexapoda</taxon>
        <taxon>Insecta</taxon>
        <taxon>Pterygota</taxon>
        <taxon>Neoptera</taxon>
        <taxon>Endopterygota</taxon>
        <taxon>Coleoptera</taxon>
        <taxon>Polyphaga</taxon>
        <taxon>Cucujiformia</taxon>
        <taxon>Tenebrionidae</taxon>
        <taxon>Tenebrionidae incertae sedis</taxon>
        <taxon>Tribolium</taxon>
    </lineage>
</organism>
<dbReference type="InParanoid" id="D2A5P7"/>
<keyword evidence="2" id="KW-0677">Repeat</keyword>
<dbReference type="PROSITE" id="PS00678">
    <property type="entry name" value="WD_REPEATS_1"/>
    <property type="match status" value="1"/>
</dbReference>
<dbReference type="PROSITE" id="PS50082">
    <property type="entry name" value="WD_REPEATS_2"/>
    <property type="match status" value="1"/>
</dbReference>
<protein>
    <submittedName>
        <fullName evidence="4">WD repeat-containing protein 18-like Protein</fullName>
    </submittedName>
</protein>
<dbReference type="AlphaFoldDB" id="D2A5P7"/>
<accession>D2A5P7</accession>
<gene>
    <name evidence="4" type="primary">AUGUSTUS-3.0.2_15135</name>
    <name evidence="4" type="ORF">TcasGA2_TC015135</name>
</gene>